<feature type="short sequence motif" description="Nudix box" evidence="4">
    <location>
        <begin position="54"/>
        <end position="75"/>
    </location>
</feature>
<dbReference type="Pfam" id="PF00293">
    <property type="entry name" value="NUDIX"/>
    <property type="match status" value="1"/>
</dbReference>
<keyword evidence="7" id="KW-1185">Reference proteome</keyword>
<dbReference type="HAMAP" id="MF_00298">
    <property type="entry name" value="Nudix_RppH"/>
    <property type="match status" value="1"/>
</dbReference>
<reference evidence="6 7" key="1">
    <citation type="submission" date="2019-08" db="EMBL/GenBank/DDBJ databases">
        <title>Hyperibacter terrae gen. nov., sp. nov. and Hyperibacter viscosus sp. nov., two new members in the family Rhodospirillaceae isolated from the rhizosphere of Hypericum perforatum.</title>
        <authorList>
            <person name="Noviana Z."/>
        </authorList>
    </citation>
    <scope>NUCLEOTIDE SEQUENCE [LARGE SCALE GENOMIC DNA]</scope>
    <source>
        <strain evidence="6 7">R5913</strain>
    </source>
</reference>
<dbReference type="EC" id="3.6.1.-" evidence="4"/>
<dbReference type="InterPro" id="IPR015797">
    <property type="entry name" value="NUDIX_hydrolase-like_dom_sf"/>
</dbReference>
<sequence length="174" mass="20090">MVMDSENDNTRPGESVATLPYRPGVGIMLLNDEGSVFVAQRIDMPSDAWQMPQGGIDKGETPLEAAWREMLEEIGTNRAELLAESRDWLTYDLPRDLATRLWRGRFRGQRQKWFAFHFTGTDRDIDITSHDHPEFSNWRWAPMIDLPALIVPFKRQLYQQLVDEFRPLIASAIG</sequence>
<organism evidence="6 7">
    <name type="scientific">Hypericibacter terrae</name>
    <dbReference type="NCBI Taxonomy" id="2602015"/>
    <lineage>
        <taxon>Bacteria</taxon>
        <taxon>Pseudomonadati</taxon>
        <taxon>Pseudomonadota</taxon>
        <taxon>Alphaproteobacteria</taxon>
        <taxon>Rhodospirillales</taxon>
        <taxon>Dongiaceae</taxon>
        <taxon>Hypericibacter</taxon>
    </lineage>
</organism>
<dbReference type="GO" id="GO:0034432">
    <property type="term" value="F:bis(5'-adenosyl)-pentaphosphatase activity"/>
    <property type="evidence" value="ECO:0007669"/>
    <property type="project" value="TreeGrafter"/>
</dbReference>
<evidence type="ECO:0000256" key="1">
    <source>
        <dbReference type="ARBA" id="ARBA00001936"/>
    </source>
</evidence>
<comment type="cofactor">
    <cofactor evidence="4">
        <name>a divalent metal cation</name>
        <dbReference type="ChEBI" id="CHEBI:60240"/>
    </cofactor>
</comment>
<dbReference type="AlphaFoldDB" id="A0A5J6MQY2"/>
<dbReference type="KEGG" id="htq:FRZ44_48510"/>
<dbReference type="PROSITE" id="PS00893">
    <property type="entry name" value="NUDIX_BOX"/>
    <property type="match status" value="1"/>
</dbReference>
<feature type="domain" description="Nudix hydrolase" evidence="5">
    <location>
        <begin position="20"/>
        <end position="163"/>
    </location>
</feature>
<dbReference type="Gene3D" id="3.90.79.10">
    <property type="entry name" value="Nucleoside Triphosphate Pyrophosphohydrolase"/>
    <property type="match status" value="1"/>
</dbReference>
<name>A0A5J6MQY2_9PROT</name>
<dbReference type="PRINTS" id="PR00502">
    <property type="entry name" value="NUDIXFAMILY"/>
</dbReference>
<evidence type="ECO:0000259" key="5">
    <source>
        <dbReference type="PROSITE" id="PS51462"/>
    </source>
</evidence>
<dbReference type="NCBIfam" id="NF001936">
    <property type="entry name" value="PRK00714.1-3"/>
    <property type="match status" value="1"/>
</dbReference>
<dbReference type="CDD" id="cd03671">
    <property type="entry name" value="NUDIX_Ap4A_hydrolase_plant_like"/>
    <property type="match status" value="1"/>
</dbReference>
<accession>A0A5J6MQY2</accession>
<dbReference type="InterPro" id="IPR020084">
    <property type="entry name" value="NUDIX_hydrolase_CS"/>
</dbReference>
<dbReference type="GO" id="GO:0006753">
    <property type="term" value="P:nucleoside phosphate metabolic process"/>
    <property type="evidence" value="ECO:0007669"/>
    <property type="project" value="TreeGrafter"/>
</dbReference>
<dbReference type="SUPFAM" id="SSF55811">
    <property type="entry name" value="Nudix"/>
    <property type="match status" value="1"/>
</dbReference>
<evidence type="ECO:0000313" key="6">
    <source>
        <dbReference type="EMBL" id="QEX19537.1"/>
    </source>
</evidence>
<dbReference type="InterPro" id="IPR020476">
    <property type="entry name" value="Nudix_hydrolase"/>
</dbReference>
<gene>
    <name evidence="4 6" type="primary">rppH</name>
    <name evidence="4" type="synonym">nudH</name>
    <name evidence="6" type="ORF">FRZ44_48510</name>
</gene>
<dbReference type="NCBIfam" id="NF001938">
    <property type="entry name" value="PRK00714.1-5"/>
    <property type="match status" value="1"/>
</dbReference>
<dbReference type="PANTHER" id="PTHR11839">
    <property type="entry name" value="UDP/ADP-SUGAR PYROPHOSPHATASE"/>
    <property type="match status" value="1"/>
</dbReference>
<dbReference type="GO" id="GO:0019693">
    <property type="term" value="P:ribose phosphate metabolic process"/>
    <property type="evidence" value="ECO:0007669"/>
    <property type="project" value="TreeGrafter"/>
</dbReference>
<dbReference type="EMBL" id="CP042906">
    <property type="protein sequence ID" value="QEX19537.1"/>
    <property type="molecule type" value="Genomic_DNA"/>
</dbReference>
<comment type="cofactor">
    <cofactor evidence="1">
        <name>Mn(2+)</name>
        <dbReference type="ChEBI" id="CHEBI:29035"/>
    </cofactor>
</comment>
<dbReference type="PANTHER" id="PTHR11839:SF22">
    <property type="entry name" value="NUDIX HYDROLASE 26, CHLOROPLASTIC"/>
    <property type="match status" value="1"/>
</dbReference>
<evidence type="ECO:0000256" key="4">
    <source>
        <dbReference type="HAMAP-Rule" id="MF_00298"/>
    </source>
</evidence>
<evidence type="ECO:0000256" key="2">
    <source>
        <dbReference type="ARBA" id="ARBA00001946"/>
    </source>
</evidence>
<evidence type="ECO:0000256" key="3">
    <source>
        <dbReference type="ARBA" id="ARBA00022801"/>
    </source>
</evidence>
<proteinExistence type="inferred from homology"/>
<protein>
    <recommendedName>
        <fullName evidence="4">RNA pyrophosphohydrolase</fullName>
        <ecNumber evidence="4">3.6.1.-</ecNumber>
    </recommendedName>
    <alternativeName>
        <fullName evidence="4">(Di)nucleoside polyphosphate hydrolase</fullName>
    </alternativeName>
</protein>
<evidence type="ECO:0000313" key="7">
    <source>
        <dbReference type="Proteomes" id="UP000326202"/>
    </source>
</evidence>
<comment type="function">
    <text evidence="4">Accelerates the degradation of transcripts by removing pyrophosphate from the 5'-end of triphosphorylated RNA, leading to a more labile monophosphorylated state that can stimulate subsequent ribonuclease cleavage.</text>
</comment>
<keyword evidence="3 4" id="KW-0378">Hydrolase</keyword>
<dbReference type="Proteomes" id="UP000326202">
    <property type="component" value="Chromosome"/>
</dbReference>
<dbReference type="InterPro" id="IPR022927">
    <property type="entry name" value="RppH"/>
</dbReference>
<comment type="cofactor">
    <cofactor evidence="2">
        <name>Mg(2+)</name>
        <dbReference type="ChEBI" id="CHEBI:18420"/>
    </cofactor>
</comment>
<dbReference type="GO" id="GO:0008893">
    <property type="term" value="F:guanosine-3',5'-bis(diphosphate) 3'-diphosphatase activity"/>
    <property type="evidence" value="ECO:0007669"/>
    <property type="project" value="TreeGrafter"/>
</dbReference>
<dbReference type="PROSITE" id="PS51462">
    <property type="entry name" value="NUDIX"/>
    <property type="match status" value="1"/>
</dbReference>
<dbReference type="InterPro" id="IPR000086">
    <property type="entry name" value="NUDIX_hydrolase_dom"/>
</dbReference>
<comment type="similarity">
    <text evidence="4">Belongs to the Nudix hydrolase family. RppH subfamily.</text>
</comment>